<dbReference type="Proteomes" id="UP000886653">
    <property type="component" value="Unassembled WGS sequence"/>
</dbReference>
<dbReference type="AlphaFoldDB" id="A0A9P6NHW9"/>
<proteinExistence type="predicted"/>
<evidence type="ECO:0000313" key="2">
    <source>
        <dbReference type="Proteomes" id="UP000886653"/>
    </source>
</evidence>
<name>A0A9P6NHW9_9BASI</name>
<keyword evidence="2" id="KW-1185">Reference proteome</keyword>
<accession>A0A9P6NHW9</accession>
<protein>
    <submittedName>
        <fullName evidence="1">Uncharacterized protein</fullName>
    </submittedName>
</protein>
<reference evidence="1" key="1">
    <citation type="submission" date="2013-11" db="EMBL/GenBank/DDBJ databases">
        <title>Genome sequence of the fusiform rust pathogen reveals effectors for host alternation and coevolution with pine.</title>
        <authorList>
            <consortium name="DOE Joint Genome Institute"/>
            <person name="Smith K."/>
            <person name="Pendleton A."/>
            <person name="Kubisiak T."/>
            <person name="Anderson C."/>
            <person name="Salamov A."/>
            <person name="Aerts A."/>
            <person name="Riley R."/>
            <person name="Clum A."/>
            <person name="Lindquist E."/>
            <person name="Ence D."/>
            <person name="Campbell M."/>
            <person name="Kronenberg Z."/>
            <person name="Feau N."/>
            <person name="Dhillon B."/>
            <person name="Hamelin R."/>
            <person name="Burleigh J."/>
            <person name="Smith J."/>
            <person name="Yandell M."/>
            <person name="Nelson C."/>
            <person name="Grigoriev I."/>
            <person name="Davis J."/>
        </authorList>
    </citation>
    <scope>NUCLEOTIDE SEQUENCE</scope>
    <source>
        <strain evidence="1">G11</strain>
    </source>
</reference>
<feature type="non-terminal residue" evidence="1">
    <location>
        <position position="58"/>
    </location>
</feature>
<gene>
    <name evidence="1" type="ORF">CROQUDRAFT_660611</name>
</gene>
<sequence length="58" mass="6587">MLLSMVLSWSELPGTHHYNYPNPTWTYVEASNQQSQFQSINFFPPAQASKSAINQAEV</sequence>
<organism evidence="1 2">
    <name type="scientific">Cronartium quercuum f. sp. fusiforme G11</name>
    <dbReference type="NCBI Taxonomy" id="708437"/>
    <lineage>
        <taxon>Eukaryota</taxon>
        <taxon>Fungi</taxon>
        <taxon>Dikarya</taxon>
        <taxon>Basidiomycota</taxon>
        <taxon>Pucciniomycotina</taxon>
        <taxon>Pucciniomycetes</taxon>
        <taxon>Pucciniales</taxon>
        <taxon>Coleosporiaceae</taxon>
        <taxon>Cronartium</taxon>
    </lineage>
</organism>
<comment type="caution">
    <text evidence="1">The sequence shown here is derived from an EMBL/GenBank/DDBJ whole genome shotgun (WGS) entry which is preliminary data.</text>
</comment>
<dbReference type="EMBL" id="MU167307">
    <property type="protein sequence ID" value="KAG0143911.1"/>
    <property type="molecule type" value="Genomic_DNA"/>
</dbReference>
<evidence type="ECO:0000313" key="1">
    <source>
        <dbReference type="EMBL" id="KAG0143911.1"/>
    </source>
</evidence>